<feature type="transmembrane region" description="Helical" evidence="1">
    <location>
        <begin position="216"/>
        <end position="234"/>
    </location>
</feature>
<protein>
    <submittedName>
        <fullName evidence="2">Permease prefix domain 1-containing protein</fullName>
    </submittedName>
</protein>
<evidence type="ECO:0000256" key="1">
    <source>
        <dbReference type="SAM" id="Phobius"/>
    </source>
</evidence>
<keyword evidence="1" id="KW-0472">Membrane</keyword>
<name>A0ABW2GZ75_9ACTN</name>
<dbReference type="RefSeq" id="WP_376808272.1">
    <property type="nucleotide sequence ID" value="NZ_JBHTAC010000025.1"/>
</dbReference>
<dbReference type="Pfam" id="PF22564">
    <property type="entry name" value="HAAS"/>
    <property type="match status" value="1"/>
</dbReference>
<feature type="transmembrane region" description="Helical" evidence="1">
    <location>
        <begin position="283"/>
        <end position="304"/>
    </location>
</feature>
<dbReference type="InterPro" id="IPR047928">
    <property type="entry name" value="Perm_prefix_1"/>
</dbReference>
<sequence>MTTLTDRYVDAALRRLPGRQRADIEKELRTAIADAVDDRVEAGEEPAAAEIEVLTGLGDPARLAAGYADRPLHLIGPALYHDYARLLTVLLATVVPAAAAGVGLVRALHGADPLALAGDVLSAAFTTAVHIVCWTTLAFAAIDRLPRLRRGPARPWSVEALPVPPSRRARYAELATLTVITVLFSTFVLLTPVVSTQSDPNGEPIGLFAPRLWETGLVYAFLAVVLAGLGFAFARHYARWSVPLAVAGSLVDVAASLALIWLVTTDRLLNPAFVSAAGWGPEVPRWIGIGLVAVSVVTLLHTIAEAVGRARRATPS</sequence>
<proteinExistence type="predicted"/>
<keyword evidence="1" id="KW-1133">Transmembrane helix</keyword>
<comment type="caution">
    <text evidence="2">The sequence shown here is derived from an EMBL/GenBank/DDBJ whole genome shotgun (WGS) entry which is preliminary data.</text>
</comment>
<keyword evidence="1" id="KW-0812">Transmembrane</keyword>
<organism evidence="2 3">
    <name type="scientific">Catellatospora aurea</name>
    <dbReference type="NCBI Taxonomy" id="1337874"/>
    <lineage>
        <taxon>Bacteria</taxon>
        <taxon>Bacillati</taxon>
        <taxon>Actinomycetota</taxon>
        <taxon>Actinomycetes</taxon>
        <taxon>Micromonosporales</taxon>
        <taxon>Micromonosporaceae</taxon>
        <taxon>Catellatospora</taxon>
    </lineage>
</organism>
<dbReference type="NCBIfam" id="NF038403">
    <property type="entry name" value="perm_prefix_1"/>
    <property type="match status" value="1"/>
</dbReference>
<dbReference type="EMBL" id="JBHTAC010000025">
    <property type="protein sequence ID" value="MFC7245327.1"/>
    <property type="molecule type" value="Genomic_DNA"/>
</dbReference>
<evidence type="ECO:0000313" key="2">
    <source>
        <dbReference type="EMBL" id="MFC7245327.1"/>
    </source>
</evidence>
<feature type="transmembrane region" description="Helical" evidence="1">
    <location>
        <begin position="241"/>
        <end position="263"/>
    </location>
</feature>
<dbReference type="Proteomes" id="UP001596392">
    <property type="component" value="Unassembled WGS sequence"/>
</dbReference>
<evidence type="ECO:0000313" key="3">
    <source>
        <dbReference type="Proteomes" id="UP001596392"/>
    </source>
</evidence>
<feature type="transmembrane region" description="Helical" evidence="1">
    <location>
        <begin position="120"/>
        <end position="142"/>
    </location>
</feature>
<keyword evidence="3" id="KW-1185">Reference proteome</keyword>
<gene>
    <name evidence="2" type="ORF">ACFQO7_22870</name>
</gene>
<reference evidence="3" key="1">
    <citation type="journal article" date="2019" name="Int. J. Syst. Evol. Microbiol.">
        <title>The Global Catalogue of Microorganisms (GCM) 10K type strain sequencing project: providing services to taxonomists for standard genome sequencing and annotation.</title>
        <authorList>
            <consortium name="The Broad Institute Genomics Platform"/>
            <consortium name="The Broad Institute Genome Sequencing Center for Infectious Disease"/>
            <person name="Wu L."/>
            <person name="Ma J."/>
        </authorList>
    </citation>
    <scope>NUCLEOTIDE SEQUENCE [LARGE SCALE GENOMIC DNA]</scope>
    <source>
        <strain evidence="3">CGMCC 1.9106</strain>
    </source>
</reference>
<feature type="transmembrane region" description="Helical" evidence="1">
    <location>
        <begin position="86"/>
        <end position="108"/>
    </location>
</feature>
<accession>A0ABW2GZ75</accession>
<feature type="transmembrane region" description="Helical" evidence="1">
    <location>
        <begin position="174"/>
        <end position="196"/>
    </location>
</feature>